<dbReference type="Pfam" id="PF00069">
    <property type="entry name" value="Pkinase"/>
    <property type="match status" value="1"/>
</dbReference>
<evidence type="ECO:0000256" key="3">
    <source>
        <dbReference type="ARBA" id="ARBA00022553"/>
    </source>
</evidence>
<keyword evidence="5 10" id="KW-0547">Nucleotide-binding</keyword>
<sequence>MESITNRIQVLDGFVKGQVETDDVHTSLLTRDGLMDSLLALFDECSHDNLMKNKHVSAFVKKYESTVKELRKIRMKMADFEVKDVIGRGHFGEVQVVRDKVTSTVYAMKILHKHETNDDIFEESMCRFYVGEMTQAIHALHCMGYVHRDIKPENILLDSTGHVKLADFGSAAQLSADMLVSSRMPVGTPDYVSPELLTSMNNHSSDSRYGVEVDWWSLGVCMYEMLFGKTPFTDESGSMVITYSNIMNFKVSKQIYIPI</sequence>
<name>A0A8S3S1E4_MYTED</name>
<dbReference type="GO" id="GO:0005524">
    <property type="term" value="F:ATP binding"/>
    <property type="evidence" value="ECO:0007669"/>
    <property type="project" value="UniProtKB-UniRule"/>
</dbReference>
<dbReference type="GO" id="GO:0007010">
    <property type="term" value="P:cytoskeleton organization"/>
    <property type="evidence" value="ECO:0007669"/>
    <property type="project" value="UniProtKB-ARBA"/>
</dbReference>
<dbReference type="GO" id="GO:0004674">
    <property type="term" value="F:protein serine/threonine kinase activity"/>
    <property type="evidence" value="ECO:0007669"/>
    <property type="project" value="UniProtKB-KW"/>
</dbReference>
<dbReference type="SMART" id="SM00220">
    <property type="entry name" value="S_TKc"/>
    <property type="match status" value="1"/>
</dbReference>
<keyword evidence="3" id="KW-0597">Phosphoprotein</keyword>
<dbReference type="InterPro" id="IPR050839">
    <property type="entry name" value="Rho-assoc_Ser/Thr_Kinase"/>
</dbReference>
<dbReference type="OrthoDB" id="2156623at2759"/>
<reference evidence="13" key="1">
    <citation type="submission" date="2021-03" db="EMBL/GenBank/DDBJ databases">
        <authorList>
            <person name="Bekaert M."/>
        </authorList>
    </citation>
    <scope>NUCLEOTIDE SEQUENCE</scope>
</reference>
<dbReference type="AlphaFoldDB" id="A0A8S3S1E4"/>
<comment type="similarity">
    <text evidence="11">Belongs to the protein kinase superfamily.</text>
</comment>
<evidence type="ECO:0000256" key="5">
    <source>
        <dbReference type="ARBA" id="ARBA00022741"/>
    </source>
</evidence>
<dbReference type="PROSITE" id="PS50011">
    <property type="entry name" value="PROTEIN_KINASE_DOM"/>
    <property type="match status" value="1"/>
</dbReference>
<keyword evidence="4 13" id="KW-0808">Transferase</keyword>
<evidence type="ECO:0000313" key="13">
    <source>
        <dbReference type="EMBL" id="CAG2210764.1"/>
    </source>
</evidence>
<dbReference type="InterPro" id="IPR017441">
    <property type="entry name" value="Protein_kinase_ATP_BS"/>
</dbReference>
<dbReference type="EC" id="2.7.11.1" evidence="1"/>
<dbReference type="Gene3D" id="3.30.200.20">
    <property type="entry name" value="Phosphorylase Kinase, domain 1"/>
    <property type="match status" value="1"/>
</dbReference>
<accession>A0A8S3S1E4</accession>
<organism evidence="13 14">
    <name type="scientific">Mytilus edulis</name>
    <name type="common">Blue mussel</name>
    <dbReference type="NCBI Taxonomy" id="6550"/>
    <lineage>
        <taxon>Eukaryota</taxon>
        <taxon>Metazoa</taxon>
        <taxon>Spiralia</taxon>
        <taxon>Lophotrochozoa</taxon>
        <taxon>Mollusca</taxon>
        <taxon>Bivalvia</taxon>
        <taxon>Autobranchia</taxon>
        <taxon>Pteriomorphia</taxon>
        <taxon>Mytilida</taxon>
        <taxon>Mytiloidea</taxon>
        <taxon>Mytilidae</taxon>
        <taxon>Mytilinae</taxon>
        <taxon>Mytilus</taxon>
    </lineage>
</organism>
<proteinExistence type="inferred from homology"/>
<dbReference type="PANTHER" id="PTHR22988">
    <property type="entry name" value="MYOTONIC DYSTROPHY S/T KINASE-RELATED"/>
    <property type="match status" value="1"/>
</dbReference>
<feature type="domain" description="Protein kinase" evidence="12">
    <location>
        <begin position="1"/>
        <end position="259"/>
    </location>
</feature>
<evidence type="ECO:0000256" key="11">
    <source>
        <dbReference type="RuleBase" id="RU000304"/>
    </source>
</evidence>
<evidence type="ECO:0000256" key="10">
    <source>
        <dbReference type="PROSITE-ProRule" id="PRU10141"/>
    </source>
</evidence>
<dbReference type="InterPro" id="IPR008271">
    <property type="entry name" value="Ser/Thr_kinase_AS"/>
</dbReference>
<evidence type="ECO:0000259" key="12">
    <source>
        <dbReference type="PROSITE" id="PS50011"/>
    </source>
</evidence>
<gene>
    <name evidence="13" type="ORF">MEDL_24792</name>
</gene>
<comment type="catalytic activity">
    <reaction evidence="8">
        <text>L-threonyl-[protein] + ATP = O-phospho-L-threonyl-[protein] + ADP + H(+)</text>
        <dbReference type="Rhea" id="RHEA:46608"/>
        <dbReference type="Rhea" id="RHEA-COMP:11060"/>
        <dbReference type="Rhea" id="RHEA-COMP:11605"/>
        <dbReference type="ChEBI" id="CHEBI:15378"/>
        <dbReference type="ChEBI" id="CHEBI:30013"/>
        <dbReference type="ChEBI" id="CHEBI:30616"/>
        <dbReference type="ChEBI" id="CHEBI:61977"/>
        <dbReference type="ChEBI" id="CHEBI:456216"/>
        <dbReference type="EC" id="2.7.11.1"/>
    </reaction>
</comment>
<dbReference type="PROSITE" id="PS00108">
    <property type="entry name" value="PROTEIN_KINASE_ST"/>
    <property type="match status" value="1"/>
</dbReference>
<dbReference type="Gene3D" id="1.10.510.10">
    <property type="entry name" value="Transferase(Phosphotransferase) domain 1"/>
    <property type="match status" value="1"/>
</dbReference>
<evidence type="ECO:0000256" key="7">
    <source>
        <dbReference type="ARBA" id="ARBA00022840"/>
    </source>
</evidence>
<evidence type="ECO:0000256" key="8">
    <source>
        <dbReference type="ARBA" id="ARBA00047899"/>
    </source>
</evidence>
<feature type="binding site" evidence="10">
    <location>
        <position position="109"/>
    </location>
    <ligand>
        <name>ATP</name>
        <dbReference type="ChEBI" id="CHEBI:30616"/>
    </ligand>
</feature>
<dbReference type="PANTHER" id="PTHR22988:SF71">
    <property type="entry name" value="CITRON RHO-INTERACTING KINASE"/>
    <property type="match status" value="1"/>
</dbReference>
<keyword evidence="7 10" id="KW-0067">ATP-binding</keyword>
<dbReference type="EMBL" id="CAJPWZ010001244">
    <property type="protein sequence ID" value="CAG2210764.1"/>
    <property type="molecule type" value="Genomic_DNA"/>
</dbReference>
<keyword evidence="6" id="KW-0418">Kinase</keyword>
<dbReference type="Proteomes" id="UP000683360">
    <property type="component" value="Unassembled WGS sequence"/>
</dbReference>
<dbReference type="InterPro" id="IPR011009">
    <property type="entry name" value="Kinase-like_dom_sf"/>
</dbReference>
<protein>
    <recommendedName>
        <fullName evidence="1">non-specific serine/threonine protein kinase</fullName>
        <ecNumber evidence="1">2.7.11.1</ecNumber>
    </recommendedName>
</protein>
<evidence type="ECO:0000256" key="9">
    <source>
        <dbReference type="ARBA" id="ARBA00048679"/>
    </source>
</evidence>
<evidence type="ECO:0000256" key="6">
    <source>
        <dbReference type="ARBA" id="ARBA00022777"/>
    </source>
</evidence>
<keyword evidence="2 11" id="KW-0723">Serine/threonine-protein kinase</keyword>
<dbReference type="InterPro" id="IPR000719">
    <property type="entry name" value="Prot_kinase_dom"/>
</dbReference>
<comment type="catalytic activity">
    <reaction evidence="9">
        <text>L-seryl-[protein] + ATP = O-phospho-L-seryl-[protein] + ADP + H(+)</text>
        <dbReference type="Rhea" id="RHEA:17989"/>
        <dbReference type="Rhea" id="RHEA-COMP:9863"/>
        <dbReference type="Rhea" id="RHEA-COMP:11604"/>
        <dbReference type="ChEBI" id="CHEBI:15378"/>
        <dbReference type="ChEBI" id="CHEBI:29999"/>
        <dbReference type="ChEBI" id="CHEBI:30616"/>
        <dbReference type="ChEBI" id="CHEBI:83421"/>
        <dbReference type="ChEBI" id="CHEBI:456216"/>
        <dbReference type="EC" id="2.7.11.1"/>
    </reaction>
</comment>
<keyword evidence="14" id="KW-1185">Reference proteome</keyword>
<evidence type="ECO:0000256" key="4">
    <source>
        <dbReference type="ARBA" id="ARBA00022679"/>
    </source>
</evidence>
<evidence type="ECO:0000313" key="14">
    <source>
        <dbReference type="Proteomes" id="UP000683360"/>
    </source>
</evidence>
<evidence type="ECO:0000256" key="2">
    <source>
        <dbReference type="ARBA" id="ARBA00022527"/>
    </source>
</evidence>
<comment type="caution">
    <text evidence="13">The sequence shown here is derived from an EMBL/GenBank/DDBJ whole genome shotgun (WGS) entry which is preliminary data.</text>
</comment>
<dbReference type="PROSITE" id="PS00107">
    <property type="entry name" value="PROTEIN_KINASE_ATP"/>
    <property type="match status" value="1"/>
</dbReference>
<dbReference type="SUPFAM" id="SSF56112">
    <property type="entry name" value="Protein kinase-like (PK-like)"/>
    <property type="match status" value="1"/>
</dbReference>
<evidence type="ECO:0000256" key="1">
    <source>
        <dbReference type="ARBA" id="ARBA00012513"/>
    </source>
</evidence>
<dbReference type="FunFam" id="1.10.510.10:FF:000024">
    <property type="entry name" value="Probable serine/threonine-protein kinase cot-1"/>
    <property type="match status" value="1"/>
</dbReference>